<evidence type="ECO:0000313" key="4">
    <source>
        <dbReference type="EMBL" id="ABD32667.1"/>
    </source>
</evidence>
<protein>
    <submittedName>
        <fullName evidence="4 5">Nucleosome assembly protein</fullName>
    </submittedName>
</protein>
<dbReference type="Pfam" id="PF00956">
    <property type="entry name" value="NAP"/>
    <property type="match status" value="1"/>
</dbReference>
<dbReference type="GO" id="GO:0003682">
    <property type="term" value="F:chromatin binding"/>
    <property type="evidence" value="ECO:0000318"/>
    <property type="project" value="GO_Central"/>
</dbReference>
<dbReference type="GO" id="GO:0000785">
    <property type="term" value="C:chromatin"/>
    <property type="evidence" value="ECO:0000318"/>
    <property type="project" value="GO_Central"/>
</dbReference>
<dbReference type="AlphaFoldDB" id="Q2HTG4"/>
<dbReference type="PaxDb" id="3880-AES64400"/>
<dbReference type="GO" id="GO:0006334">
    <property type="term" value="P:nucleosome assembly"/>
    <property type="evidence" value="ECO:0007669"/>
    <property type="project" value="InterPro"/>
</dbReference>
<dbReference type="EMBL" id="CM001218">
    <property type="protein sequence ID" value="AES64400.1"/>
    <property type="molecule type" value="Genomic_DNA"/>
</dbReference>
<evidence type="ECO:0000256" key="1">
    <source>
        <dbReference type="ARBA" id="ARBA00009947"/>
    </source>
</evidence>
<dbReference type="PANTHER" id="PTHR11875">
    <property type="entry name" value="TESTIS-SPECIFIC Y-ENCODED PROTEIN"/>
    <property type="match status" value="1"/>
</dbReference>
<name>Q2HTG4_MEDTR</name>
<reference evidence="5 7" key="4">
    <citation type="journal article" date="2014" name="BMC Genomics">
        <title>An improved genome release (version Mt4.0) for the model legume Medicago truncatula.</title>
        <authorList>
            <person name="Tang H."/>
            <person name="Krishnakumar V."/>
            <person name="Bidwell S."/>
            <person name="Rosen B."/>
            <person name="Chan A."/>
            <person name="Zhou S."/>
            <person name="Gentzbittel L."/>
            <person name="Childs K.L."/>
            <person name="Yandell M."/>
            <person name="Gundlach H."/>
            <person name="Mayer K.F."/>
            <person name="Schwartz D.C."/>
            <person name="Town C.D."/>
        </authorList>
    </citation>
    <scope>GENOME REANNOTATION</scope>
    <source>
        <strain evidence="6 7">cv. Jemalong A17</strain>
    </source>
</reference>
<evidence type="ECO:0000256" key="3">
    <source>
        <dbReference type="RuleBase" id="RU003876"/>
    </source>
</evidence>
<dbReference type="GO" id="GO:0000724">
    <property type="term" value="P:double-strand break repair via homologous recombination"/>
    <property type="evidence" value="ECO:0007669"/>
    <property type="project" value="UniProtKB-ARBA"/>
</dbReference>
<evidence type="ECO:0000256" key="2">
    <source>
        <dbReference type="ARBA" id="ARBA00023186"/>
    </source>
</evidence>
<dbReference type="InterPro" id="IPR002164">
    <property type="entry name" value="NAP_family"/>
</dbReference>
<accession>Q2HTG4</accession>
<dbReference type="EnsemblPlants" id="AES64400">
    <property type="protein sequence ID" value="AES64400"/>
    <property type="gene ID" value="MTR_2g024970"/>
</dbReference>
<proteinExistence type="inferred from homology"/>
<dbReference type="Gene3D" id="3.30.1120.90">
    <property type="entry name" value="Nucleosome assembly protein"/>
    <property type="match status" value="1"/>
</dbReference>
<dbReference type="GO" id="GO:0005634">
    <property type="term" value="C:nucleus"/>
    <property type="evidence" value="ECO:0000318"/>
    <property type="project" value="GO_Central"/>
</dbReference>
<reference evidence="6" key="5">
    <citation type="submission" date="2015-04" db="UniProtKB">
        <authorList>
            <consortium name="EnsemblPlants"/>
        </authorList>
    </citation>
    <scope>IDENTIFICATION</scope>
    <source>
        <strain evidence="6">cv. Jemalong A17</strain>
    </source>
</reference>
<organism evidence="4">
    <name type="scientific">Medicago truncatula</name>
    <name type="common">Barrel medic</name>
    <name type="synonym">Medicago tribuloides</name>
    <dbReference type="NCBI Taxonomy" id="3880"/>
    <lineage>
        <taxon>Eukaryota</taxon>
        <taxon>Viridiplantae</taxon>
        <taxon>Streptophyta</taxon>
        <taxon>Embryophyta</taxon>
        <taxon>Tracheophyta</taxon>
        <taxon>Spermatophyta</taxon>
        <taxon>Magnoliopsida</taxon>
        <taxon>eudicotyledons</taxon>
        <taxon>Gunneridae</taxon>
        <taxon>Pentapetalae</taxon>
        <taxon>rosids</taxon>
        <taxon>fabids</taxon>
        <taxon>Fabales</taxon>
        <taxon>Fabaceae</taxon>
        <taxon>Papilionoideae</taxon>
        <taxon>50 kb inversion clade</taxon>
        <taxon>NPAAA clade</taxon>
        <taxon>Hologalegina</taxon>
        <taxon>IRL clade</taxon>
        <taxon>Trifolieae</taxon>
        <taxon>Medicago</taxon>
    </lineage>
</organism>
<reference evidence="4" key="2">
    <citation type="submission" date="2006-02" db="EMBL/GenBank/DDBJ databases">
        <authorList>
            <consortium name="The International Medicago Genome Annotation Group"/>
        </authorList>
    </citation>
    <scope>NUCLEOTIDE SEQUENCE</scope>
</reference>
<keyword evidence="7" id="KW-1185">Reference proteome</keyword>
<evidence type="ECO:0000313" key="5">
    <source>
        <dbReference type="EMBL" id="AES64400.1"/>
    </source>
</evidence>
<dbReference type="GO" id="GO:0042393">
    <property type="term" value="F:histone binding"/>
    <property type="evidence" value="ECO:0000318"/>
    <property type="project" value="GO_Central"/>
</dbReference>
<reference evidence="4" key="1">
    <citation type="submission" date="2004-11" db="EMBL/GenBank/DDBJ databases">
        <title>Medicago truncatula BAC genomic sequence.</title>
        <authorList>
            <person name="Town C.D."/>
            <person name="Tallon L.J."/>
            <person name="Arbogast T."/>
            <person name="Althoff R."/>
            <person name="Hine E."/>
            <person name="Monaghan E."/>
            <person name="Smith S.A."/>
            <person name="Utterback T."/>
            <person name="Feldblyum T."/>
            <person name="Koo H."/>
            <person name="Cheung F."/>
        </authorList>
    </citation>
    <scope>NUCLEOTIDE SEQUENCE</scope>
</reference>
<evidence type="ECO:0000313" key="6">
    <source>
        <dbReference type="EnsemblPlants" id="AES64400"/>
    </source>
</evidence>
<dbReference type="HOGENOM" id="CLU_1284970_0_0_1"/>
<dbReference type="STRING" id="3880.Q2HTG4"/>
<dbReference type="InterPro" id="IPR037231">
    <property type="entry name" value="NAP-like_sf"/>
</dbReference>
<dbReference type="EMBL" id="AC150441">
    <property type="protein sequence ID" value="ABD32667.1"/>
    <property type="molecule type" value="Genomic_DNA"/>
</dbReference>
<gene>
    <name evidence="5" type="ordered locus">MTR_2g024970</name>
    <name evidence="4" type="ORF">MtrDRAFT_AC150441g25v1</name>
</gene>
<keyword evidence="2" id="KW-0143">Chaperone</keyword>
<reference evidence="5 7" key="3">
    <citation type="journal article" date="2011" name="Nature">
        <title>The Medicago genome provides insight into the evolution of rhizobial symbioses.</title>
        <authorList>
            <person name="Young N.D."/>
            <person name="Debelle F."/>
            <person name="Oldroyd G.E."/>
            <person name="Geurts R."/>
            <person name="Cannon S.B."/>
            <person name="Udvardi M.K."/>
            <person name="Benedito V.A."/>
            <person name="Mayer K.F."/>
            <person name="Gouzy J."/>
            <person name="Schoof H."/>
            <person name="Van de Peer Y."/>
            <person name="Proost S."/>
            <person name="Cook D.R."/>
            <person name="Meyers B.C."/>
            <person name="Spannagl M."/>
            <person name="Cheung F."/>
            <person name="De Mita S."/>
            <person name="Krishnakumar V."/>
            <person name="Gundlach H."/>
            <person name="Zhou S."/>
            <person name="Mudge J."/>
            <person name="Bharti A.K."/>
            <person name="Murray J.D."/>
            <person name="Naoumkina M.A."/>
            <person name="Rosen B."/>
            <person name="Silverstein K.A."/>
            <person name="Tang H."/>
            <person name="Rombauts S."/>
            <person name="Zhao P.X."/>
            <person name="Zhou P."/>
            <person name="Barbe V."/>
            <person name="Bardou P."/>
            <person name="Bechner M."/>
            <person name="Bellec A."/>
            <person name="Berger A."/>
            <person name="Berges H."/>
            <person name="Bidwell S."/>
            <person name="Bisseling T."/>
            <person name="Choisne N."/>
            <person name="Couloux A."/>
            <person name="Denny R."/>
            <person name="Deshpande S."/>
            <person name="Dai X."/>
            <person name="Doyle J.J."/>
            <person name="Dudez A.M."/>
            <person name="Farmer A.D."/>
            <person name="Fouteau S."/>
            <person name="Franken C."/>
            <person name="Gibelin C."/>
            <person name="Gish J."/>
            <person name="Goldstein S."/>
            <person name="Gonzalez A.J."/>
            <person name="Green P.J."/>
            <person name="Hallab A."/>
            <person name="Hartog M."/>
            <person name="Hua A."/>
            <person name="Humphray S.J."/>
            <person name="Jeong D.H."/>
            <person name="Jing Y."/>
            <person name="Jocker A."/>
            <person name="Kenton S.M."/>
            <person name="Kim D.J."/>
            <person name="Klee K."/>
            <person name="Lai H."/>
            <person name="Lang C."/>
            <person name="Lin S."/>
            <person name="Macmil S.L."/>
            <person name="Magdelenat G."/>
            <person name="Matthews L."/>
            <person name="McCorrison J."/>
            <person name="Monaghan E.L."/>
            <person name="Mun J.H."/>
            <person name="Najar F.Z."/>
            <person name="Nicholson C."/>
            <person name="Noirot C."/>
            <person name="O'Bleness M."/>
            <person name="Paule C.R."/>
            <person name="Poulain J."/>
            <person name="Prion F."/>
            <person name="Qin B."/>
            <person name="Qu C."/>
            <person name="Retzel E.F."/>
            <person name="Riddle C."/>
            <person name="Sallet E."/>
            <person name="Samain S."/>
            <person name="Samson N."/>
            <person name="Sanders I."/>
            <person name="Saurat O."/>
            <person name="Scarpelli C."/>
            <person name="Schiex T."/>
            <person name="Segurens B."/>
            <person name="Severin A.J."/>
            <person name="Sherrier D.J."/>
            <person name="Shi R."/>
            <person name="Sims S."/>
            <person name="Singer S.R."/>
            <person name="Sinharoy S."/>
            <person name="Sterck L."/>
            <person name="Viollet A."/>
            <person name="Wang B.B."/>
            <person name="Wang K."/>
            <person name="Wang M."/>
            <person name="Wang X."/>
            <person name="Warfsmann J."/>
            <person name="Weissenbach J."/>
            <person name="White D.D."/>
            <person name="White J.D."/>
            <person name="Wiley G.B."/>
            <person name="Wincker P."/>
            <person name="Xing Y."/>
            <person name="Yang L."/>
            <person name="Yao Z."/>
            <person name="Ying F."/>
            <person name="Zhai J."/>
            <person name="Zhou L."/>
            <person name="Zuber A."/>
            <person name="Denarie J."/>
            <person name="Dixon R.A."/>
            <person name="May G.D."/>
            <person name="Schwartz D.C."/>
            <person name="Rogers J."/>
            <person name="Quetier F."/>
            <person name="Town C.D."/>
            <person name="Roe B.A."/>
        </authorList>
    </citation>
    <scope>NUCLEOTIDE SEQUENCE [LARGE SCALE GENOMIC DNA]</scope>
    <source>
        <strain evidence="5">A17</strain>
        <strain evidence="6 7">cv. Jemalong A17</strain>
    </source>
</reference>
<evidence type="ECO:0000313" key="7">
    <source>
        <dbReference type="Proteomes" id="UP000002051"/>
    </source>
</evidence>
<dbReference type="SUPFAM" id="SSF143113">
    <property type="entry name" value="NAP-like"/>
    <property type="match status" value="1"/>
</dbReference>
<sequence>MGRKHLTKYLFFKMIWNYLFDDDSYFVNKRLKLCSMQKSLLNQQKYDKTLWEEKIARAKINQSFVDKLTVHCRNRKEQIARLSGFWFNVIKADLNLVSQLNKTDSEILENHLTSIEVVYDADSKLKFSIIFDFIKNEYFSNDRIFKRFNFRDGVLISTESTCINWKKEILNIVPEESDEEDYNTFEIEDTLEKLWIDPLKYVQGDDDVTEDEVED</sequence>
<dbReference type="Proteomes" id="UP000002051">
    <property type="component" value="Chromosome 2"/>
</dbReference>
<comment type="similarity">
    <text evidence="1 3">Belongs to the nucleosome assembly protein (NAP) family.</text>
</comment>